<dbReference type="SUPFAM" id="SSF53155">
    <property type="entry name" value="Methylated DNA-protein cysteine methyltransferase domain"/>
    <property type="match status" value="1"/>
</dbReference>
<evidence type="ECO:0000313" key="10">
    <source>
        <dbReference type="EMBL" id="TVY10541.1"/>
    </source>
</evidence>
<dbReference type="AlphaFoldDB" id="A0A559KEJ1"/>
<dbReference type="GO" id="GO:0006281">
    <property type="term" value="P:DNA repair"/>
    <property type="evidence" value="ECO:0007669"/>
    <property type="project" value="UniProtKB-KW"/>
</dbReference>
<comment type="catalytic activity">
    <reaction evidence="8">
        <text>a 6-O-methyl-2'-deoxyguanosine in DNA + L-cysteinyl-[protein] = S-methyl-L-cysteinyl-[protein] + a 2'-deoxyguanosine in DNA</text>
        <dbReference type="Rhea" id="RHEA:24000"/>
        <dbReference type="Rhea" id="RHEA-COMP:10131"/>
        <dbReference type="Rhea" id="RHEA-COMP:10132"/>
        <dbReference type="Rhea" id="RHEA-COMP:11367"/>
        <dbReference type="Rhea" id="RHEA-COMP:11368"/>
        <dbReference type="ChEBI" id="CHEBI:29950"/>
        <dbReference type="ChEBI" id="CHEBI:82612"/>
        <dbReference type="ChEBI" id="CHEBI:85445"/>
        <dbReference type="ChEBI" id="CHEBI:85448"/>
        <dbReference type="EC" id="2.1.1.63"/>
    </reaction>
</comment>
<feature type="domain" description="Methylated-DNA-[protein]-cysteine S-methyltransferase DNA binding" evidence="9">
    <location>
        <begin position="91"/>
        <end position="170"/>
    </location>
</feature>
<dbReference type="InterPro" id="IPR036217">
    <property type="entry name" value="MethylDNA_cys_MeTrfase_DNAb"/>
</dbReference>
<keyword evidence="11" id="KW-1185">Reference proteome</keyword>
<dbReference type="Gene3D" id="1.10.10.10">
    <property type="entry name" value="Winged helix-like DNA-binding domain superfamily/Winged helix DNA-binding domain"/>
    <property type="match status" value="1"/>
</dbReference>
<dbReference type="NCBIfam" id="TIGR00589">
    <property type="entry name" value="ogt"/>
    <property type="match status" value="1"/>
</dbReference>
<evidence type="ECO:0000259" key="9">
    <source>
        <dbReference type="Pfam" id="PF01035"/>
    </source>
</evidence>
<dbReference type="Gene3D" id="3.30.160.70">
    <property type="entry name" value="Methylated DNA-protein cysteine methyltransferase domain"/>
    <property type="match status" value="1"/>
</dbReference>
<dbReference type="FunFam" id="1.10.10.10:FF:000214">
    <property type="entry name" value="Methylated-DNA--protein-cysteine methyltransferase"/>
    <property type="match status" value="1"/>
</dbReference>
<dbReference type="GO" id="GO:0003908">
    <property type="term" value="F:methylated-DNA-[protein]-cysteine S-methyltransferase activity"/>
    <property type="evidence" value="ECO:0007669"/>
    <property type="project" value="UniProtKB-EC"/>
</dbReference>
<dbReference type="PROSITE" id="PS00374">
    <property type="entry name" value="MGMT"/>
    <property type="match status" value="1"/>
</dbReference>
<name>A0A559KEJ1_9BACL</name>
<evidence type="ECO:0000256" key="7">
    <source>
        <dbReference type="ARBA" id="ARBA00023204"/>
    </source>
</evidence>
<evidence type="ECO:0000256" key="2">
    <source>
        <dbReference type="ARBA" id="ARBA00008711"/>
    </source>
</evidence>
<evidence type="ECO:0000256" key="6">
    <source>
        <dbReference type="ARBA" id="ARBA00022763"/>
    </source>
</evidence>
<dbReference type="PANTHER" id="PTHR10815">
    <property type="entry name" value="METHYLATED-DNA--PROTEIN-CYSTEINE METHYLTRANSFERASE"/>
    <property type="match status" value="1"/>
</dbReference>
<dbReference type="SUPFAM" id="SSF46767">
    <property type="entry name" value="Methylated DNA-protein cysteine methyltransferase, C-terminal domain"/>
    <property type="match status" value="1"/>
</dbReference>
<evidence type="ECO:0000256" key="3">
    <source>
        <dbReference type="ARBA" id="ARBA00011918"/>
    </source>
</evidence>
<evidence type="ECO:0000256" key="4">
    <source>
        <dbReference type="ARBA" id="ARBA00022603"/>
    </source>
</evidence>
<dbReference type="EC" id="2.1.1.63" evidence="3"/>
<organism evidence="10 11">
    <name type="scientific">Paenibacillus cremeus</name>
    <dbReference type="NCBI Taxonomy" id="2163881"/>
    <lineage>
        <taxon>Bacteria</taxon>
        <taxon>Bacillati</taxon>
        <taxon>Bacillota</taxon>
        <taxon>Bacilli</taxon>
        <taxon>Bacillales</taxon>
        <taxon>Paenibacillaceae</taxon>
        <taxon>Paenibacillus</taxon>
    </lineage>
</organism>
<evidence type="ECO:0000313" key="11">
    <source>
        <dbReference type="Proteomes" id="UP000317036"/>
    </source>
</evidence>
<dbReference type="InterPro" id="IPR036631">
    <property type="entry name" value="MGMT_N_sf"/>
</dbReference>
<keyword evidence="5 10" id="KW-0808">Transferase</keyword>
<dbReference type="Proteomes" id="UP000317036">
    <property type="component" value="Unassembled WGS sequence"/>
</dbReference>
<gene>
    <name evidence="10" type="ORF">FPZ49_07340</name>
</gene>
<dbReference type="PANTHER" id="PTHR10815:SF12">
    <property type="entry name" value="METHYLATED-DNA--PROTEIN-CYSTEINE METHYLTRANSFERASE, INDUCIBLE"/>
    <property type="match status" value="1"/>
</dbReference>
<dbReference type="GO" id="GO:0032259">
    <property type="term" value="P:methylation"/>
    <property type="evidence" value="ECO:0007669"/>
    <property type="project" value="UniProtKB-KW"/>
</dbReference>
<keyword evidence="4 10" id="KW-0489">Methyltransferase</keyword>
<dbReference type="RefSeq" id="WP_144845058.1">
    <property type="nucleotide sequence ID" value="NZ_VNJI01000007.1"/>
</dbReference>
<evidence type="ECO:0000256" key="8">
    <source>
        <dbReference type="ARBA" id="ARBA00049348"/>
    </source>
</evidence>
<comment type="caution">
    <text evidence="10">The sequence shown here is derived from an EMBL/GenBank/DDBJ whole genome shotgun (WGS) entry which is preliminary data.</text>
</comment>
<dbReference type="CDD" id="cd06445">
    <property type="entry name" value="ATase"/>
    <property type="match status" value="1"/>
</dbReference>
<accession>A0A559KEJ1</accession>
<comment type="catalytic activity">
    <reaction evidence="1">
        <text>a 4-O-methyl-thymidine in DNA + L-cysteinyl-[protein] = a thymidine in DNA + S-methyl-L-cysteinyl-[protein]</text>
        <dbReference type="Rhea" id="RHEA:53428"/>
        <dbReference type="Rhea" id="RHEA-COMP:10131"/>
        <dbReference type="Rhea" id="RHEA-COMP:10132"/>
        <dbReference type="Rhea" id="RHEA-COMP:13555"/>
        <dbReference type="Rhea" id="RHEA-COMP:13556"/>
        <dbReference type="ChEBI" id="CHEBI:29950"/>
        <dbReference type="ChEBI" id="CHEBI:82612"/>
        <dbReference type="ChEBI" id="CHEBI:137386"/>
        <dbReference type="ChEBI" id="CHEBI:137387"/>
        <dbReference type="EC" id="2.1.1.63"/>
    </reaction>
</comment>
<dbReference type="EMBL" id="VNJI01000007">
    <property type="protein sequence ID" value="TVY10541.1"/>
    <property type="molecule type" value="Genomic_DNA"/>
</dbReference>
<dbReference type="Pfam" id="PF01035">
    <property type="entry name" value="DNA_binding_1"/>
    <property type="match status" value="1"/>
</dbReference>
<evidence type="ECO:0000256" key="1">
    <source>
        <dbReference type="ARBA" id="ARBA00001286"/>
    </source>
</evidence>
<protein>
    <recommendedName>
        <fullName evidence="3">methylated-DNA--[protein]-cysteine S-methyltransferase</fullName>
        <ecNumber evidence="3">2.1.1.63</ecNumber>
    </recommendedName>
</protein>
<dbReference type="InterPro" id="IPR001497">
    <property type="entry name" value="MethylDNA_cys_MeTrfase_AS"/>
</dbReference>
<sequence>MKPNNNETMYWTESILEQFPLVLVATSRGLCYAGAGTEASNEFIQWAKKHLPSHTLVRDDKQLRPYTEEFAAYERGDLTMFTLPLDYYGTAFQRSVWTALHAIPYGQTCSYTELAVQLQRPDAVRAVSTAIGANPILIAVPCHRVIGKNGALTGYRGGLEMKAALLELEKES</sequence>
<dbReference type="InterPro" id="IPR014048">
    <property type="entry name" value="MethylDNA_cys_MeTrfase_DNA-bd"/>
</dbReference>
<proteinExistence type="inferred from homology"/>
<comment type="similarity">
    <text evidence="2">Belongs to the MGMT family.</text>
</comment>
<keyword evidence="6" id="KW-0227">DNA damage</keyword>
<evidence type="ECO:0000256" key="5">
    <source>
        <dbReference type="ARBA" id="ARBA00022679"/>
    </source>
</evidence>
<keyword evidence="7" id="KW-0234">DNA repair</keyword>
<dbReference type="OrthoDB" id="9802228at2"/>
<dbReference type="InterPro" id="IPR036388">
    <property type="entry name" value="WH-like_DNA-bd_sf"/>
</dbReference>
<reference evidence="10 11" key="1">
    <citation type="submission" date="2019-07" db="EMBL/GenBank/DDBJ databases">
        <authorList>
            <person name="Kim J."/>
        </authorList>
    </citation>
    <scope>NUCLEOTIDE SEQUENCE [LARGE SCALE GENOMIC DNA]</scope>
    <source>
        <strain evidence="10 11">JC52</strain>
    </source>
</reference>